<feature type="region of interest" description="Disordered" evidence="1">
    <location>
        <begin position="1"/>
        <end position="35"/>
    </location>
</feature>
<comment type="caution">
    <text evidence="2">The sequence shown here is derived from an EMBL/GenBank/DDBJ whole genome shotgun (WGS) entry which is preliminary data.</text>
</comment>
<gene>
    <name evidence="2" type="ORF">S03H2_09690</name>
</gene>
<sequence>MATQSVSEATGSSTNHPADSNTPPDYNNSSPPTGA</sequence>
<protein>
    <submittedName>
        <fullName evidence="2">Uncharacterized protein</fullName>
    </submittedName>
</protein>
<organism evidence="2">
    <name type="scientific">marine sediment metagenome</name>
    <dbReference type="NCBI Taxonomy" id="412755"/>
    <lineage>
        <taxon>unclassified sequences</taxon>
        <taxon>metagenomes</taxon>
        <taxon>ecological metagenomes</taxon>
    </lineage>
</organism>
<accession>X1F8P0</accession>
<dbReference type="EMBL" id="BARU01005015">
    <property type="protein sequence ID" value="GAH25769.1"/>
    <property type="molecule type" value="Genomic_DNA"/>
</dbReference>
<reference evidence="2" key="1">
    <citation type="journal article" date="2014" name="Front. Microbiol.">
        <title>High frequency of phylogenetically diverse reductive dehalogenase-homologous genes in deep subseafloor sedimentary metagenomes.</title>
        <authorList>
            <person name="Kawai M."/>
            <person name="Futagami T."/>
            <person name="Toyoda A."/>
            <person name="Takaki Y."/>
            <person name="Nishi S."/>
            <person name="Hori S."/>
            <person name="Arai W."/>
            <person name="Tsubouchi T."/>
            <person name="Morono Y."/>
            <person name="Uchiyama I."/>
            <person name="Ito T."/>
            <person name="Fujiyama A."/>
            <person name="Inagaki F."/>
            <person name="Takami H."/>
        </authorList>
    </citation>
    <scope>NUCLEOTIDE SEQUENCE</scope>
    <source>
        <strain evidence="2">Expedition CK06-06</strain>
    </source>
</reference>
<feature type="non-terminal residue" evidence="2">
    <location>
        <position position="35"/>
    </location>
</feature>
<evidence type="ECO:0000256" key="1">
    <source>
        <dbReference type="SAM" id="MobiDB-lite"/>
    </source>
</evidence>
<name>X1F8P0_9ZZZZ</name>
<proteinExistence type="predicted"/>
<evidence type="ECO:0000313" key="2">
    <source>
        <dbReference type="EMBL" id="GAH25769.1"/>
    </source>
</evidence>
<dbReference type="AlphaFoldDB" id="X1F8P0"/>